<evidence type="ECO:0000256" key="7">
    <source>
        <dbReference type="ARBA" id="ARBA00022989"/>
    </source>
</evidence>
<evidence type="ECO:0000256" key="5">
    <source>
        <dbReference type="ARBA" id="ARBA00022692"/>
    </source>
</evidence>
<protein>
    <recommendedName>
        <fullName evidence="9">Branched-chain amino acid transport system carrier protein</fullName>
    </recommendedName>
</protein>
<evidence type="ECO:0000256" key="6">
    <source>
        <dbReference type="ARBA" id="ARBA00022970"/>
    </source>
</evidence>
<keyword evidence="6 9" id="KW-0029">Amino-acid transport</keyword>
<keyword evidence="4" id="KW-1003">Cell membrane</keyword>
<feature type="transmembrane region" description="Helical" evidence="9">
    <location>
        <begin position="349"/>
        <end position="370"/>
    </location>
</feature>
<dbReference type="PANTHER" id="PTHR30588">
    <property type="entry name" value="BRANCHED-CHAIN AMINO ACID TRANSPORT SYSTEM 2 CARRIER PROTEIN"/>
    <property type="match status" value="1"/>
</dbReference>
<dbReference type="RefSeq" id="WP_230099336.1">
    <property type="nucleotide sequence ID" value="NZ_CAKKNT010000031.1"/>
</dbReference>
<keyword evidence="8 9" id="KW-0472">Membrane</keyword>
<organism evidence="10 11">
    <name type="scientific">Periweissella ghanensis</name>
    <dbReference type="NCBI Taxonomy" id="467997"/>
    <lineage>
        <taxon>Bacteria</taxon>
        <taxon>Bacillati</taxon>
        <taxon>Bacillota</taxon>
        <taxon>Bacilli</taxon>
        <taxon>Lactobacillales</taxon>
        <taxon>Lactobacillaceae</taxon>
        <taxon>Periweissella</taxon>
    </lineage>
</organism>
<keyword evidence="5 9" id="KW-0812">Transmembrane</keyword>
<gene>
    <name evidence="10" type="primary">brnQ</name>
    <name evidence="10" type="ORF">WGH24286_01746</name>
</gene>
<evidence type="ECO:0000313" key="11">
    <source>
        <dbReference type="Proteomes" id="UP000789719"/>
    </source>
</evidence>
<feature type="transmembrane region" description="Helical" evidence="9">
    <location>
        <begin position="286"/>
        <end position="308"/>
    </location>
</feature>
<feature type="transmembrane region" description="Helical" evidence="9">
    <location>
        <begin position="382"/>
        <end position="401"/>
    </location>
</feature>
<proteinExistence type="inferred from homology"/>
<dbReference type="InterPro" id="IPR004685">
    <property type="entry name" value="Brnchd-chn_aa_trnsp_Livcs"/>
</dbReference>
<feature type="transmembrane region" description="Helical" evidence="9">
    <location>
        <begin position="82"/>
        <end position="100"/>
    </location>
</feature>
<name>A0ABN8BR40_9LACO</name>
<evidence type="ECO:0000256" key="3">
    <source>
        <dbReference type="ARBA" id="ARBA00022448"/>
    </source>
</evidence>
<keyword evidence="7 9" id="KW-1133">Transmembrane helix</keyword>
<feature type="transmembrane region" description="Helical" evidence="9">
    <location>
        <begin position="320"/>
        <end position="343"/>
    </location>
</feature>
<feature type="transmembrane region" description="Helical" evidence="9">
    <location>
        <begin position="236"/>
        <end position="256"/>
    </location>
</feature>
<evidence type="ECO:0000256" key="1">
    <source>
        <dbReference type="ARBA" id="ARBA00004651"/>
    </source>
</evidence>
<feature type="transmembrane region" description="Helical" evidence="9">
    <location>
        <begin position="120"/>
        <end position="141"/>
    </location>
</feature>
<feature type="transmembrane region" description="Helical" evidence="9">
    <location>
        <begin position="421"/>
        <end position="443"/>
    </location>
</feature>
<dbReference type="EMBL" id="CAKKNT010000031">
    <property type="protein sequence ID" value="CAH0419298.1"/>
    <property type="molecule type" value="Genomic_DNA"/>
</dbReference>
<feature type="transmembrane region" description="Helical" evidence="9">
    <location>
        <begin position="153"/>
        <end position="171"/>
    </location>
</feature>
<evidence type="ECO:0000256" key="9">
    <source>
        <dbReference type="RuleBase" id="RU362122"/>
    </source>
</evidence>
<comment type="subcellular location">
    <subcellularLocation>
        <location evidence="1 9">Cell membrane</location>
        <topology evidence="1 9">Multi-pass membrane protein</topology>
    </subcellularLocation>
</comment>
<dbReference type="NCBIfam" id="TIGR00796">
    <property type="entry name" value="livcs"/>
    <property type="match status" value="1"/>
</dbReference>
<feature type="transmembrane region" description="Helical" evidence="9">
    <location>
        <begin position="12"/>
        <end position="29"/>
    </location>
</feature>
<evidence type="ECO:0000313" key="10">
    <source>
        <dbReference type="EMBL" id="CAH0419298.1"/>
    </source>
</evidence>
<dbReference type="Proteomes" id="UP000789719">
    <property type="component" value="Unassembled WGS sequence"/>
</dbReference>
<comment type="caution">
    <text evidence="10">The sequence shown here is derived from an EMBL/GenBank/DDBJ whole genome shotgun (WGS) entry which is preliminary data.</text>
</comment>
<evidence type="ECO:0000256" key="2">
    <source>
        <dbReference type="ARBA" id="ARBA00008540"/>
    </source>
</evidence>
<feature type="transmembrane region" description="Helical" evidence="9">
    <location>
        <begin position="41"/>
        <end position="61"/>
    </location>
</feature>
<keyword evidence="11" id="KW-1185">Reference proteome</keyword>
<comment type="function">
    <text evidence="9">Component of the transport system for branched-chain amino acids.</text>
</comment>
<comment type="similarity">
    <text evidence="2 9">Belongs to the branched chain amino acid transporter family.</text>
</comment>
<keyword evidence="3 9" id="KW-0813">Transport</keyword>
<dbReference type="PANTHER" id="PTHR30588:SF0">
    <property type="entry name" value="BRANCHED-CHAIN AMINO ACID PERMEASE BRNQ"/>
    <property type="match status" value="1"/>
</dbReference>
<accession>A0ABN8BR40</accession>
<sequence length="455" mass="48981">MDKKLTKKDYLYLGSMLFGLFFGAGNLIFPVNMGQQAGANILLANLGFLITAIGLPFLGIIAAGISKTNGLFDIASRVNRKYAYIFTILLYLVIGPFFALPRLATTSFQIGVVPFVAPQQQALVLAIFSIAFFFCAWLLALKPSKLLDYVGKYLNPIFLILLAVLLAMAFIHPLGQVSHGAVQTPYTTQPFFTGFLQGYNTLDALASLAFGIIIVTSIKERGVQRPGAIAVDTFKSGAVSIILMGIIYTLLSYLGAMSIGHFKLSANGGIALAQVSQYYLGTGGSILLALIVIVACLKTAVGLISAFSQTFVELFPSCSYVMFATVVSILPAIFANVGLTNIITYSVPVLMFLYPLAMTLIILTVFSPLFNSDTRVYQVTTYLTLIAAFVDGLKASPAFISHAEPVLAVTNFADHYLPFEAIGMGWIVPGIVGAIIGLVWWASVKKTGFLMNKVN</sequence>
<feature type="transmembrane region" description="Helical" evidence="9">
    <location>
        <begin position="191"/>
        <end position="215"/>
    </location>
</feature>
<dbReference type="Pfam" id="PF05525">
    <property type="entry name" value="Branch_AA_trans"/>
    <property type="match status" value="1"/>
</dbReference>
<reference evidence="10 11" key="1">
    <citation type="submission" date="2021-11" db="EMBL/GenBank/DDBJ databases">
        <authorList>
            <person name="Depoorter E."/>
        </authorList>
    </citation>
    <scope>NUCLEOTIDE SEQUENCE [LARGE SCALE GENOMIC DNA]</scope>
    <source>
        <strain evidence="10 11">LMG 24286</strain>
    </source>
</reference>
<evidence type="ECO:0000256" key="4">
    <source>
        <dbReference type="ARBA" id="ARBA00022475"/>
    </source>
</evidence>
<evidence type="ECO:0000256" key="8">
    <source>
        <dbReference type="ARBA" id="ARBA00023136"/>
    </source>
</evidence>